<evidence type="ECO:0000313" key="10">
    <source>
        <dbReference type="EMBL" id="MBY8878239.1"/>
    </source>
</evidence>
<feature type="domain" description="RNA polymerase sigma-70 region 2" evidence="8">
    <location>
        <begin position="31"/>
        <end position="97"/>
    </location>
</feature>
<dbReference type="EMBL" id="JAINZZ010000010">
    <property type="protein sequence ID" value="MBY8878239.1"/>
    <property type="molecule type" value="Genomic_DNA"/>
</dbReference>
<dbReference type="PANTHER" id="PTHR43133">
    <property type="entry name" value="RNA POLYMERASE ECF-TYPE SIGMA FACTO"/>
    <property type="match status" value="1"/>
</dbReference>
<feature type="domain" description="RNA polymerase sigma-70 region 4" evidence="9">
    <location>
        <begin position="133"/>
        <end position="181"/>
    </location>
</feature>
<dbReference type="Proteomes" id="UP000778578">
    <property type="component" value="Unassembled WGS sequence"/>
</dbReference>
<reference evidence="10 11" key="1">
    <citation type="submission" date="2021-08" db="EMBL/GenBank/DDBJ databases">
        <title>WGS of actinomycetes from Thailand.</title>
        <authorList>
            <person name="Thawai C."/>
        </authorList>
    </citation>
    <scope>NUCLEOTIDE SEQUENCE [LARGE SCALE GENOMIC DNA]</scope>
    <source>
        <strain evidence="10 11">PLK6-54</strain>
    </source>
</reference>
<dbReference type="Gene3D" id="1.10.10.10">
    <property type="entry name" value="Winged helix-like DNA-binding domain superfamily/Winged helix DNA-binding domain"/>
    <property type="match status" value="1"/>
</dbReference>
<organism evidence="10 11">
    <name type="scientific">Actinacidiphila acidipaludis</name>
    <dbReference type="NCBI Taxonomy" id="2873382"/>
    <lineage>
        <taxon>Bacteria</taxon>
        <taxon>Bacillati</taxon>
        <taxon>Actinomycetota</taxon>
        <taxon>Actinomycetes</taxon>
        <taxon>Kitasatosporales</taxon>
        <taxon>Streptomycetaceae</taxon>
        <taxon>Actinacidiphila</taxon>
    </lineage>
</organism>
<evidence type="ECO:0000256" key="7">
    <source>
        <dbReference type="SAM" id="MobiDB-lite"/>
    </source>
</evidence>
<evidence type="ECO:0000256" key="6">
    <source>
        <dbReference type="RuleBase" id="RU000716"/>
    </source>
</evidence>
<dbReference type="CDD" id="cd06171">
    <property type="entry name" value="Sigma70_r4"/>
    <property type="match status" value="1"/>
</dbReference>
<dbReference type="SUPFAM" id="SSF88946">
    <property type="entry name" value="Sigma2 domain of RNA polymerase sigma factors"/>
    <property type="match status" value="1"/>
</dbReference>
<evidence type="ECO:0000256" key="2">
    <source>
        <dbReference type="ARBA" id="ARBA00023015"/>
    </source>
</evidence>
<dbReference type="InterPro" id="IPR014284">
    <property type="entry name" value="RNA_pol_sigma-70_dom"/>
</dbReference>
<dbReference type="PANTHER" id="PTHR43133:SF62">
    <property type="entry name" value="RNA POLYMERASE SIGMA FACTOR SIGZ"/>
    <property type="match status" value="1"/>
</dbReference>
<evidence type="ECO:0000256" key="3">
    <source>
        <dbReference type="ARBA" id="ARBA00023082"/>
    </source>
</evidence>
<feature type="region of interest" description="Disordered" evidence="7">
    <location>
        <begin position="1"/>
        <end position="25"/>
    </location>
</feature>
<dbReference type="InterPro" id="IPR000838">
    <property type="entry name" value="RNA_pol_sigma70_ECF_CS"/>
</dbReference>
<name>A0ABS7Q676_9ACTN</name>
<dbReference type="InterPro" id="IPR039425">
    <property type="entry name" value="RNA_pol_sigma-70-like"/>
</dbReference>
<evidence type="ECO:0000313" key="11">
    <source>
        <dbReference type="Proteomes" id="UP000778578"/>
    </source>
</evidence>
<comment type="caution">
    <text evidence="10">The sequence shown here is derived from an EMBL/GenBank/DDBJ whole genome shotgun (WGS) entry which is preliminary data.</text>
</comment>
<dbReference type="Pfam" id="PF04542">
    <property type="entry name" value="Sigma70_r2"/>
    <property type="match status" value="1"/>
</dbReference>
<dbReference type="NCBIfam" id="TIGR02937">
    <property type="entry name" value="sigma70-ECF"/>
    <property type="match status" value="1"/>
</dbReference>
<gene>
    <name evidence="10" type="ORF">K7862_11430</name>
</gene>
<evidence type="ECO:0000259" key="9">
    <source>
        <dbReference type="Pfam" id="PF04545"/>
    </source>
</evidence>
<dbReference type="InterPro" id="IPR013325">
    <property type="entry name" value="RNA_pol_sigma_r2"/>
</dbReference>
<protein>
    <recommendedName>
        <fullName evidence="6">RNA polymerase sigma factor</fullName>
    </recommendedName>
</protein>
<keyword evidence="3 6" id="KW-0731">Sigma factor</keyword>
<dbReference type="PROSITE" id="PS01063">
    <property type="entry name" value="SIGMA70_ECF"/>
    <property type="match status" value="1"/>
</dbReference>
<dbReference type="Pfam" id="PF04545">
    <property type="entry name" value="Sigma70_r4"/>
    <property type="match status" value="1"/>
</dbReference>
<evidence type="ECO:0000259" key="8">
    <source>
        <dbReference type="Pfam" id="PF04542"/>
    </source>
</evidence>
<dbReference type="SUPFAM" id="SSF88659">
    <property type="entry name" value="Sigma3 and sigma4 domains of RNA polymerase sigma factors"/>
    <property type="match status" value="1"/>
</dbReference>
<dbReference type="InterPro" id="IPR036388">
    <property type="entry name" value="WH-like_DNA-bd_sf"/>
</dbReference>
<accession>A0ABS7Q676</accession>
<dbReference type="InterPro" id="IPR007630">
    <property type="entry name" value="RNA_pol_sigma70_r4"/>
</dbReference>
<dbReference type="InterPro" id="IPR013324">
    <property type="entry name" value="RNA_pol_sigma_r3/r4-like"/>
</dbReference>
<evidence type="ECO:0000256" key="5">
    <source>
        <dbReference type="ARBA" id="ARBA00023163"/>
    </source>
</evidence>
<evidence type="ECO:0000256" key="4">
    <source>
        <dbReference type="ARBA" id="ARBA00023125"/>
    </source>
</evidence>
<dbReference type="InterPro" id="IPR007627">
    <property type="entry name" value="RNA_pol_sigma70_r2"/>
</dbReference>
<keyword evidence="11" id="KW-1185">Reference proteome</keyword>
<keyword evidence="4 6" id="KW-0238">DNA-binding</keyword>
<proteinExistence type="inferred from homology"/>
<evidence type="ECO:0000256" key="1">
    <source>
        <dbReference type="ARBA" id="ARBA00010641"/>
    </source>
</evidence>
<sequence>MTAVAPPPAGEAVDGPPAPPEDDAGWTAFHRRWRGLVHGLARQALGDAREAEDVTQQVFADAWRGRQGYAPERGTPAAWLVGITRRKVADAFAARTRQARVAAAAAAQLPAYEPYDSTAVPEAALDRVLLAEALHGLTADQRHVLHLAYYEDLTQTQIAQVTGWPLGTVKSHARRGLDRLRRCLEHEGVSAAA</sequence>
<dbReference type="Gene3D" id="1.10.1740.10">
    <property type="match status" value="1"/>
</dbReference>
<keyword evidence="2 6" id="KW-0805">Transcription regulation</keyword>
<comment type="similarity">
    <text evidence="1 6">Belongs to the sigma-70 factor family. ECF subfamily.</text>
</comment>
<keyword evidence="5 6" id="KW-0804">Transcription</keyword>